<sequence length="509" mass="56484">MLKNTRLSKRLTKKLSGIDPTPDVPLSDSLDLNEAAIRQTFMHCADLVTRKFYIVHSLPCLAVYLEVLVDHTLWDEGLLTPLMKLNPQEAESPEQLIERLKHHLPSIVAMKTVSNLKEAAQCIVNGEVVLFFESSRQALSIKIRDKLQRQLEEPSTESVIRGPRLGFIERIDVNMALLRHTVRTPQLKMENIVLGTTTQTEVAIVYIDGLAAQNIVEEVRRRLAKIDINSVLTSGYIEELISDHPRSPFPLLQSTQRPDAVSASLIEGKVAVLVNGSPFALILPVTFWFAFQTVEDYYINFLFGSMLRMLRYLFAFLALALPSIFVAVTTYHSEMIPSSLTMTLAASREVVPFPALMESLMMEVTFEALREGGVRLPRPVGQTISIVGALVIGQAAVQAGIISAPLVIVVSLTGIASFLIPNPTLNQAVSLLRFPLLICAGTFGLYGFGAGLIAILIHLTNLRSFGVPYLSPVAPLQLEGLLDVFFRAPWQVLNKRQRRVGQELELKKK</sequence>
<evidence type="ECO:0000256" key="2">
    <source>
        <dbReference type="ARBA" id="ARBA00023136"/>
    </source>
</evidence>
<keyword evidence="3" id="KW-0812">Transmembrane</keyword>
<keyword evidence="2 3" id="KW-0472">Membrane</keyword>
<comment type="similarity">
    <text evidence="1">Belongs to the GerABKA family.</text>
</comment>
<feature type="transmembrane region" description="Helical" evidence="3">
    <location>
        <begin position="311"/>
        <end position="332"/>
    </location>
</feature>
<dbReference type="AlphaFoldDB" id="A0A3P3U6X3"/>
<name>A0A3P3U6X3_9BACL</name>
<dbReference type="Proteomes" id="UP000267017">
    <property type="component" value="Unassembled WGS sequence"/>
</dbReference>
<reference evidence="4 5" key="1">
    <citation type="submission" date="2018-11" db="EMBL/GenBank/DDBJ databases">
        <title>Genome sequencing of Paenibacillus sp. KCOM 3021 (= ChDC PVNT-B20).</title>
        <authorList>
            <person name="Kook J.-K."/>
            <person name="Park S.-N."/>
            <person name="Lim Y.K."/>
        </authorList>
    </citation>
    <scope>NUCLEOTIDE SEQUENCE [LARGE SCALE GENOMIC DNA]</scope>
    <source>
        <strain evidence="4 5">KCOM 3021</strain>
    </source>
</reference>
<protein>
    <submittedName>
        <fullName evidence="4">Spore germination protein</fullName>
    </submittedName>
</protein>
<dbReference type="Pfam" id="PF03323">
    <property type="entry name" value="GerA"/>
    <property type="match status" value="1"/>
</dbReference>
<dbReference type="InterPro" id="IPR050768">
    <property type="entry name" value="UPF0353/GerABKA_families"/>
</dbReference>
<evidence type="ECO:0000313" key="5">
    <source>
        <dbReference type="Proteomes" id="UP000267017"/>
    </source>
</evidence>
<dbReference type="GO" id="GO:0016020">
    <property type="term" value="C:membrane"/>
    <property type="evidence" value="ECO:0007669"/>
    <property type="project" value="InterPro"/>
</dbReference>
<proteinExistence type="inferred from homology"/>
<dbReference type="GO" id="GO:0009847">
    <property type="term" value="P:spore germination"/>
    <property type="evidence" value="ECO:0007669"/>
    <property type="project" value="InterPro"/>
</dbReference>
<evidence type="ECO:0000256" key="1">
    <source>
        <dbReference type="ARBA" id="ARBA00005278"/>
    </source>
</evidence>
<evidence type="ECO:0000256" key="3">
    <source>
        <dbReference type="SAM" id="Phobius"/>
    </source>
</evidence>
<dbReference type="EMBL" id="RRCN01000001">
    <property type="protein sequence ID" value="RRJ65970.1"/>
    <property type="molecule type" value="Genomic_DNA"/>
</dbReference>
<organism evidence="4 5">
    <name type="scientific">Paenibacillus oralis</name>
    <dbReference type="NCBI Taxonomy" id="2490856"/>
    <lineage>
        <taxon>Bacteria</taxon>
        <taxon>Bacillati</taxon>
        <taxon>Bacillota</taxon>
        <taxon>Bacilli</taxon>
        <taxon>Bacillales</taxon>
        <taxon>Paenibacillaceae</taxon>
        <taxon>Paenibacillus</taxon>
    </lineage>
</organism>
<dbReference type="InterPro" id="IPR004995">
    <property type="entry name" value="Spore_Ger"/>
</dbReference>
<dbReference type="PANTHER" id="PTHR22550:SF5">
    <property type="entry name" value="LEUCINE ZIPPER PROTEIN 4"/>
    <property type="match status" value="1"/>
</dbReference>
<dbReference type="PIRSF" id="PIRSF005690">
    <property type="entry name" value="GerBA"/>
    <property type="match status" value="1"/>
</dbReference>
<dbReference type="PANTHER" id="PTHR22550">
    <property type="entry name" value="SPORE GERMINATION PROTEIN"/>
    <property type="match status" value="1"/>
</dbReference>
<evidence type="ECO:0000313" key="4">
    <source>
        <dbReference type="EMBL" id="RRJ65970.1"/>
    </source>
</evidence>
<accession>A0A3P3U6X3</accession>
<gene>
    <name evidence="4" type="ORF">EHV15_25910</name>
</gene>
<keyword evidence="3" id="KW-1133">Transmembrane helix</keyword>
<comment type="caution">
    <text evidence="4">The sequence shown here is derived from an EMBL/GenBank/DDBJ whole genome shotgun (WGS) entry which is preliminary data.</text>
</comment>
<keyword evidence="5" id="KW-1185">Reference proteome</keyword>
<feature type="transmembrane region" description="Helical" evidence="3">
    <location>
        <begin position="432"/>
        <end position="457"/>
    </location>
</feature>
<feature type="transmembrane region" description="Helical" evidence="3">
    <location>
        <begin position="270"/>
        <end position="291"/>
    </location>
</feature>
<dbReference type="OrthoDB" id="1726708at2"/>
<feature type="transmembrane region" description="Helical" evidence="3">
    <location>
        <begin position="399"/>
        <end position="420"/>
    </location>
</feature>